<evidence type="ECO:0000256" key="1">
    <source>
        <dbReference type="ARBA" id="ARBA00004167"/>
    </source>
</evidence>
<dbReference type="GO" id="GO:0007155">
    <property type="term" value="P:cell adhesion"/>
    <property type="evidence" value="ECO:0000318"/>
    <property type="project" value="GO_Central"/>
</dbReference>
<dbReference type="InterPro" id="IPR002126">
    <property type="entry name" value="Cadherin-like_dom"/>
</dbReference>
<dbReference type="FunFam" id="2.60.40.60:FF:000424">
    <property type="entry name" value="Uncharacterized protein"/>
    <property type="match status" value="1"/>
</dbReference>
<name>T1EIY6_HELRO</name>
<evidence type="ECO:0000256" key="9">
    <source>
        <dbReference type="PROSITE-ProRule" id="PRU00043"/>
    </source>
</evidence>
<proteinExistence type="predicted"/>
<dbReference type="InterPro" id="IPR015919">
    <property type="entry name" value="Cadherin-like_sf"/>
</dbReference>
<dbReference type="PRINTS" id="PR00205">
    <property type="entry name" value="CADHERIN"/>
</dbReference>
<feature type="domain" description="Cadherin" evidence="10">
    <location>
        <begin position="120"/>
        <end position="227"/>
    </location>
</feature>
<keyword evidence="8" id="KW-0325">Glycoprotein</keyword>
<feature type="domain" description="Cadherin" evidence="10">
    <location>
        <begin position="7"/>
        <end position="119"/>
    </location>
</feature>
<dbReference type="CTD" id="20196536"/>
<evidence type="ECO:0000313" key="13">
    <source>
        <dbReference type="Proteomes" id="UP000015101"/>
    </source>
</evidence>
<reference evidence="13" key="1">
    <citation type="submission" date="2012-12" db="EMBL/GenBank/DDBJ databases">
        <authorList>
            <person name="Hellsten U."/>
            <person name="Grimwood J."/>
            <person name="Chapman J.A."/>
            <person name="Shapiro H."/>
            <person name="Aerts A."/>
            <person name="Otillar R.P."/>
            <person name="Terry A.Y."/>
            <person name="Boore J.L."/>
            <person name="Simakov O."/>
            <person name="Marletaz F."/>
            <person name="Cho S.-J."/>
            <person name="Edsinger-Gonzales E."/>
            <person name="Havlak P."/>
            <person name="Kuo D.-H."/>
            <person name="Larsson T."/>
            <person name="Lv J."/>
            <person name="Arendt D."/>
            <person name="Savage R."/>
            <person name="Osoegawa K."/>
            <person name="de Jong P."/>
            <person name="Lindberg D.R."/>
            <person name="Seaver E.C."/>
            <person name="Weisblat D.A."/>
            <person name="Putnam N.H."/>
            <person name="Grigoriev I.V."/>
            <person name="Rokhsar D.S."/>
        </authorList>
    </citation>
    <scope>NUCLEOTIDE SEQUENCE</scope>
</reference>
<evidence type="ECO:0000313" key="12">
    <source>
        <dbReference type="EnsemblMetazoa" id="HelroP139423"/>
    </source>
</evidence>
<dbReference type="EMBL" id="KB097510">
    <property type="protein sequence ID" value="ESN95611.1"/>
    <property type="molecule type" value="Genomic_DNA"/>
</dbReference>
<dbReference type="InterPro" id="IPR013164">
    <property type="entry name" value="Cadherin_N"/>
</dbReference>
<keyword evidence="13" id="KW-1185">Reference proteome</keyword>
<dbReference type="GO" id="GO:0005509">
    <property type="term" value="F:calcium ion binding"/>
    <property type="evidence" value="ECO:0007669"/>
    <property type="project" value="UniProtKB-UniRule"/>
</dbReference>
<evidence type="ECO:0000259" key="10">
    <source>
        <dbReference type="PROSITE" id="PS50268"/>
    </source>
</evidence>
<dbReference type="GO" id="GO:0005886">
    <property type="term" value="C:plasma membrane"/>
    <property type="evidence" value="ECO:0000318"/>
    <property type="project" value="GO_Central"/>
</dbReference>
<organism evidence="12 13">
    <name type="scientific">Helobdella robusta</name>
    <name type="common">Californian leech</name>
    <dbReference type="NCBI Taxonomy" id="6412"/>
    <lineage>
        <taxon>Eukaryota</taxon>
        <taxon>Metazoa</taxon>
        <taxon>Spiralia</taxon>
        <taxon>Lophotrochozoa</taxon>
        <taxon>Annelida</taxon>
        <taxon>Clitellata</taxon>
        <taxon>Hirudinea</taxon>
        <taxon>Rhynchobdellida</taxon>
        <taxon>Glossiphoniidae</taxon>
        <taxon>Helobdella</taxon>
    </lineage>
</organism>
<dbReference type="GeneID" id="20196536"/>
<evidence type="ECO:0000256" key="5">
    <source>
        <dbReference type="ARBA" id="ARBA00022889"/>
    </source>
</evidence>
<dbReference type="Pfam" id="PF08266">
    <property type="entry name" value="Cadherin_2"/>
    <property type="match status" value="1"/>
</dbReference>
<feature type="domain" description="Cadherin" evidence="10">
    <location>
        <begin position="340"/>
        <end position="443"/>
    </location>
</feature>
<dbReference type="HOGENOM" id="CLU_006480_3_2_1"/>
<dbReference type="RefSeq" id="XP_009026189.1">
    <property type="nucleotide sequence ID" value="XM_009027941.1"/>
</dbReference>
<dbReference type="PANTHER" id="PTHR24028:SF146">
    <property type="entry name" value="CADHERIN 96CB, ISOFORM D-RELATED"/>
    <property type="match status" value="1"/>
</dbReference>
<dbReference type="FunFam" id="2.60.40.60:FF:000307">
    <property type="entry name" value="Zgc:123181"/>
    <property type="match status" value="1"/>
</dbReference>
<evidence type="ECO:0000256" key="2">
    <source>
        <dbReference type="ARBA" id="ARBA00022692"/>
    </source>
</evidence>
<dbReference type="EnsemblMetazoa" id="HelroT139423">
    <property type="protein sequence ID" value="HelroP139423"/>
    <property type="gene ID" value="HelroG139423"/>
</dbReference>
<evidence type="ECO:0000313" key="11">
    <source>
        <dbReference type="EMBL" id="ESN95611.1"/>
    </source>
</evidence>
<evidence type="ECO:0000256" key="7">
    <source>
        <dbReference type="ARBA" id="ARBA00023136"/>
    </source>
</evidence>
<dbReference type="FunFam" id="2.60.40.60:FF:000002">
    <property type="entry name" value="Protocadherin alpha 2"/>
    <property type="match status" value="1"/>
</dbReference>
<dbReference type="PANTHER" id="PTHR24028">
    <property type="entry name" value="CADHERIN-87A"/>
    <property type="match status" value="1"/>
</dbReference>
<sequence>KELVYNVEEETATGTYIGNITKDLSLNQFYSPEVITRLSFTFLDKPVCENKTCFNLNNETGEISTACRLDRDKICPKAKECFIEFNVAIQPLNQTQNMKIKIVKIKIHINDINDNEPVFSPKTIQCSIAENADVNTGTAIPTATDHDSPENGIREYCDSQTKFKLQCKTTVDGGSDLRLILTDKLDRETKDCYLLTVLAVDGGTPSKTGSILINITVLDANDNSPVFENSSYAVRVPENTPVGAPILTVKANDIDTGLNGQVTYEFEKFTETKYGSFFSIKPEKGQIYLKNNLDYEETKTFQLYVSARDKGPDAIAVIVSVEVIVQDVNDHSPQIEVKTFSNEKSASVREDAEIGTFVALLSVIDNDSGPNGKFSCEVNDMTFKLNEVYVTELKVLTARTLDRENQESYDLTFSCVDHGVEPLTSTVPLKVKVEDVNDNDPKFGVNSYVASIRENSPVGALLFSVHASDPDEGDNGRVTYHVDEDVRGLISVDERTGSIRSLVSFDYEQFHELNFNLTAKDNGNETTTNHLVEFHQQQTATTLVTIRIADVNDNRPYFVYPASENQTLIIPSKTPSGYVITTIQAEDADLGANGDIVYQI</sequence>
<dbReference type="STRING" id="6412.T1EIY6"/>
<dbReference type="InterPro" id="IPR020894">
    <property type="entry name" value="Cadherin_CS"/>
</dbReference>
<reference evidence="11 13" key="2">
    <citation type="journal article" date="2013" name="Nature">
        <title>Insights into bilaterian evolution from three spiralian genomes.</title>
        <authorList>
            <person name="Simakov O."/>
            <person name="Marletaz F."/>
            <person name="Cho S.J."/>
            <person name="Edsinger-Gonzales E."/>
            <person name="Havlak P."/>
            <person name="Hellsten U."/>
            <person name="Kuo D.H."/>
            <person name="Larsson T."/>
            <person name="Lv J."/>
            <person name="Arendt D."/>
            <person name="Savage R."/>
            <person name="Osoegawa K."/>
            <person name="de Jong P."/>
            <person name="Grimwood J."/>
            <person name="Chapman J.A."/>
            <person name="Shapiro H."/>
            <person name="Aerts A."/>
            <person name="Otillar R.P."/>
            <person name="Terry A.Y."/>
            <person name="Boore J.L."/>
            <person name="Grigoriev I.V."/>
            <person name="Lindberg D.R."/>
            <person name="Seaver E.C."/>
            <person name="Weisblat D.A."/>
            <person name="Putnam N.H."/>
            <person name="Rokhsar D.S."/>
        </authorList>
    </citation>
    <scope>NUCLEOTIDE SEQUENCE</scope>
</reference>
<reference evidence="12" key="3">
    <citation type="submission" date="2015-06" db="UniProtKB">
        <authorList>
            <consortium name="EnsemblMetazoa"/>
        </authorList>
    </citation>
    <scope>IDENTIFICATION</scope>
</reference>
<keyword evidence="5" id="KW-0130">Cell adhesion</keyword>
<dbReference type="EMBL" id="AMQM01006719">
    <property type="status" value="NOT_ANNOTATED_CDS"/>
    <property type="molecule type" value="Genomic_DNA"/>
</dbReference>
<evidence type="ECO:0000256" key="3">
    <source>
        <dbReference type="ARBA" id="ARBA00022737"/>
    </source>
</evidence>
<gene>
    <name evidence="12" type="primary">20196536</name>
    <name evidence="11" type="ORF">HELRODRAFT_139423</name>
</gene>
<dbReference type="PROSITE" id="PS00232">
    <property type="entry name" value="CADHERIN_1"/>
    <property type="match status" value="3"/>
</dbReference>
<keyword evidence="2" id="KW-0812">Transmembrane</keyword>
<dbReference type="FunFam" id="2.60.40.60:FF:000092">
    <property type="entry name" value="Protocadherin 8"/>
    <property type="match status" value="1"/>
</dbReference>
<dbReference type="eggNOG" id="KOG3594">
    <property type="taxonomic scope" value="Eukaryota"/>
</dbReference>
<accession>T1EIY6</accession>
<dbReference type="FunCoup" id="T1EIY6">
    <property type="interactions" value="55"/>
</dbReference>
<comment type="subcellular location">
    <subcellularLocation>
        <location evidence="1">Membrane</location>
        <topology evidence="1">Single-pass membrane protein</topology>
    </subcellularLocation>
</comment>
<dbReference type="GO" id="GO:0050839">
    <property type="term" value="F:cell adhesion molecule binding"/>
    <property type="evidence" value="ECO:0000318"/>
    <property type="project" value="GO_Central"/>
</dbReference>
<keyword evidence="6" id="KW-1133">Transmembrane helix</keyword>
<dbReference type="Proteomes" id="UP000015101">
    <property type="component" value="Unassembled WGS sequence"/>
</dbReference>
<evidence type="ECO:0000256" key="6">
    <source>
        <dbReference type="ARBA" id="ARBA00022989"/>
    </source>
</evidence>
<dbReference type="OrthoDB" id="6252479at2759"/>
<dbReference type="GO" id="GO:0007156">
    <property type="term" value="P:homophilic cell adhesion via plasma membrane adhesion molecules"/>
    <property type="evidence" value="ECO:0007669"/>
    <property type="project" value="InterPro"/>
</dbReference>
<protein>
    <recommendedName>
        <fullName evidence="10">Cadherin domain-containing protein</fullName>
    </recommendedName>
</protein>
<dbReference type="CDD" id="cd11304">
    <property type="entry name" value="Cadherin_repeat"/>
    <property type="match status" value="6"/>
</dbReference>
<dbReference type="SMART" id="SM00112">
    <property type="entry name" value="CA"/>
    <property type="match status" value="5"/>
</dbReference>
<dbReference type="AlphaFoldDB" id="T1EIY6"/>
<dbReference type="SUPFAM" id="SSF49313">
    <property type="entry name" value="Cadherin-like"/>
    <property type="match status" value="5"/>
</dbReference>
<evidence type="ECO:0000256" key="4">
    <source>
        <dbReference type="ARBA" id="ARBA00022837"/>
    </source>
</evidence>
<dbReference type="FunFam" id="2.60.40.60:FF:000412">
    <property type="entry name" value="Uncharacterized protein"/>
    <property type="match status" value="1"/>
</dbReference>
<dbReference type="PROSITE" id="PS50268">
    <property type="entry name" value="CADHERIN_2"/>
    <property type="match status" value="5"/>
</dbReference>
<dbReference type="Gene3D" id="2.60.40.60">
    <property type="entry name" value="Cadherins"/>
    <property type="match status" value="6"/>
</dbReference>
<keyword evidence="3" id="KW-0677">Repeat</keyword>
<dbReference type="OMA" id="ICTRYLI"/>
<keyword evidence="4 9" id="KW-0106">Calcium</keyword>
<dbReference type="InterPro" id="IPR050174">
    <property type="entry name" value="Protocadherin/Cadherin-CA"/>
</dbReference>
<keyword evidence="7" id="KW-0472">Membrane</keyword>
<feature type="domain" description="Cadherin" evidence="10">
    <location>
        <begin position="228"/>
        <end position="335"/>
    </location>
</feature>
<evidence type="ECO:0000256" key="8">
    <source>
        <dbReference type="ARBA" id="ARBA00023180"/>
    </source>
</evidence>
<feature type="domain" description="Cadherin" evidence="10">
    <location>
        <begin position="444"/>
        <end position="558"/>
    </location>
</feature>
<dbReference type="KEGG" id="hro:HELRODRAFT_139423"/>
<dbReference type="Pfam" id="PF00028">
    <property type="entry name" value="Cadherin"/>
    <property type="match status" value="4"/>
</dbReference>
<dbReference type="InParanoid" id="T1EIY6"/>